<sequence>MDFLAFISYKHSAGLPFAARLASSLKSYARSPFRPPPRIFRDEDHLVPDNELPDTIKQALRRSKFLILVADPDSARSIWVKDELLFWCYELRRTNHLIIVLAKGEIAFDQETKEIQWENTDALPDYLKSGLRFIPFFIDLSHVDRETQLDLRDPEFKKAINAISARLRNVSPEELMGEEIRLYKRTLWVRNIVLTTLAVLLVGVAFLYQRSSSTLSEYERLADGRQLANARAEADALWPAEPPLISKLDEWRRKYEQLAQRLPSHSAALQRLRIGARPYTENDRTKDYGVELEELRLARRDLQISAKRLQGALAADERTDMEASVRTLSDKIKRLEATVRERRTWRFDDTTLQFRHDALAQLVSELREFVDVRRGLLASVGRRRELSSRIKDATVDQRRNEWEAALSRIRDNPLYQGLTFPPQLGLIPLGPDPNSRLEEFLHWQSHSGAVPARNGRGEFERSADTGIILVLVPPGRFWMGAQKTDRTVPNYDPGARANESPLREIDLSAYFISKFEMTQGQWLRSTDEPNPSFHLPGLNRASMQMVNLMHPVEQVSWHAAGRVLSQLRLSLPTEAQWERAARAGSSTVYAGTSDVSQLNRFANLAGEEAREIWPSAAGKFKDPYVIHSEVGKFLPNAFGLFDMTGNIFEWCRDHYSDYSIAPRERDGLRESLAQEVVDRGGGFAYEVELARVATRNKIDPSFREYSIGVRPARAVETPP</sequence>
<organism evidence="4 5">
    <name type="scientific">Methylorubrum extorquens (strain CM4 / NCIMB 13688)</name>
    <name type="common">Methylobacterium extorquens</name>
    <dbReference type="NCBI Taxonomy" id="440085"/>
    <lineage>
        <taxon>Bacteria</taxon>
        <taxon>Pseudomonadati</taxon>
        <taxon>Pseudomonadota</taxon>
        <taxon>Alphaproteobacteria</taxon>
        <taxon>Hyphomicrobiales</taxon>
        <taxon>Methylobacteriaceae</taxon>
        <taxon>Methylorubrum</taxon>
    </lineage>
</organism>
<evidence type="ECO:0000256" key="1">
    <source>
        <dbReference type="SAM" id="Coils"/>
    </source>
</evidence>
<proteinExistence type="predicted"/>
<dbReference type="GO" id="GO:0120147">
    <property type="term" value="F:formylglycine-generating oxidase activity"/>
    <property type="evidence" value="ECO:0007669"/>
    <property type="project" value="TreeGrafter"/>
</dbReference>
<evidence type="ECO:0000313" key="5">
    <source>
        <dbReference type="Proteomes" id="UP000002385"/>
    </source>
</evidence>
<name>B7L2W0_METC4</name>
<keyword evidence="2" id="KW-0472">Membrane</keyword>
<geneLocation type="plasmid" evidence="4 5">
    <name>pCMU01</name>
</geneLocation>
<reference evidence="4 5" key="1">
    <citation type="submission" date="2008-12" db="EMBL/GenBank/DDBJ databases">
        <title>Complete sequence of plasmid1 of Methylobacterium chloromethanicum CM4.</title>
        <authorList>
            <consortium name="US DOE Joint Genome Institute"/>
            <person name="Lucas S."/>
            <person name="Copeland A."/>
            <person name="Lapidus A."/>
            <person name="Glavina del Rio T."/>
            <person name="Dalin E."/>
            <person name="Tice H."/>
            <person name="Bruce D."/>
            <person name="Goodwin L."/>
            <person name="Pitluck S."/>
            <person name="Chertkov O."/>
            <person name="Brettin T."/>
            <person name="Detter J.C."/>
            <person name="Han C."/>
            <person name="Larimer F."/>
            <person name="Land M."/>
            <person name="Hauser L."/>
            <person name="Kyrpides N."/>
            <person name="Mikhailova N."/>
            <person name="Marx C."/>
            <person name="Richardson P."/>
        </authorList>
    </citation>
    <scope>NUCLEOTIDE SEQUENCE [LARGE SCALE GENOMIC DNA]</scope>
    <source>
        <strain evidence="5">CM4 / NCIMB 13688</strain>
        <plasmid evidence="4 5">pCMU01</plasmid>
    </source>
</reference>
<keyword evidence="2" id="KW-1133">Transmembrane helix</keyword>
<dbReference type="PANTHER" id="PTHR23150:SF19">
    <property type="entry name" value="FORMYLGLYCINE-GENERATING ENZYME"/>
    <property type="match status" value="1"/>
</dbReference>
<dbReference type="InterPro" id="IPR016187">
    <property type="entry name" value="CTDL_fold"/>
</dbReference>
<evidence type="ECO:0000313" key="4">
    <source>
        <dbReference type="EMBL" id="ACK86168.1"/>
    </source>
</evidence>
<dbReference type="AlphaFoldDB" id="B7L2W0"/>
<dbReference type="PANTHER" id="PTHR23150">
    <property type="entry name" value="SULFATASE MODIFYING FACTOR 1, 2"/>
    <property type="match status" value="1"/>
</dbReference>
<dbReference type="Proteomes" id="UP000002385">
    <property type="component" value="Plasmid pCMU01"/>
</dbReference>
<keyword evidence="2" id="KW-0812">Transmembrane</keyword>
<dbReference type="Pfam" id="PF13676">
    <property type="entry name" value="TIR_2"/>
    <property type="match status" value="1"/>
</dbReference>
<dbReference type="InterPro" id="IPR051043">
    <property type="entry name" value="Sulfatase_Mod_Factor_Kinase"/>
</dbReference>
<dbReference type="Pfam" id="PF03781">
    <property type="entry name" value="FGE-sulfatase"/>
    <property type="match status" value="1"/>
</dbReference>
<gene>
    <name evidence="4" type="ordered locus">Mchl_5411</name>
</gene>
<dbReference type="EMBL" id="CP001299">
    <property type="protein sequence ID" value="ACK86168.1"/>
    <property type="molecule type" value="Genomic_DNA"/>
</dbReference>
<dbReference type="GO" id="GO:0007165">
    <property type="term" value="P:signal transduction"/>
    <property type="evidence" value="ECO:0007669"/>
    <property type="project" value="InterPro"/>
</dbReference>
<dbReference type="InterPro" id="IPR005532">
    <property type="entry name" value="SUMF_dom"/>
</dbReference>
<keyword evidence="4" id="KW-0614">Plasmid</keyword>
<dbReference type="Gene3D" id="3.40.50.10140">
    <property type="entry name" value="Toll/interleukin-1 receptor homology (TIR) domain"/>
    <property type="match status" value="1"/>
</dbReference>
<dbReference type="InterPro" id="IPR042095">
    <property type="entry name" value="SUMF_sf"/>
</dbReference>
<dbReference type="InterPro" id="IPR000157">
    <property type="entry name" value="TIR_dom"/>
</dbReference>
<feature type="coiled-coil region" evidence="1">
    <location>
        <begin position="292"/>
        <end position="338"/>
    </location>
</feature>
<dbReference type="KEGG" id="mch:Mchl_5411"/>
<dbReference type="InterPro" id="IPR035897">
    <property type="entry name" value="Toll_tir_struct_dom_sf"/>
</dbReference>
<protein>
    <recommendedName>
        <fullName evidence="3">TIR domain-containing protein</fullName>
    </recommendedName>
</protein>
<dbReference type="SUPFAM" id="SSF52200">
    <property type="entry name" value="Toll/Interleukin receptor TIR domain"/>
    <property type="match status" value="1"/>
</dbReference>
<dbReference type="HOGENOM" id="CLU_384415_0_0_5"/>
<evidence type="ECO:0000259" key="3">
    <source>
        <dbReference type="PROSITE" id="PS50104"/>
    </source>
</evidence>
<dbReference type="SUPFAM" id="SSF56436">
    <property type="entry name" value="C-type lectin-like"/>
    <property type="match status" value="1"/>
</dbReference>
<accession>B7L2W0</accession>
<feature type="transmembrane region" description="Helical" evidence="2">
    <location>
        <begin position="187"/>
        <end position="208"/>
    </location>
</feature>
<feature type="domain" description="TIR" evidence="3">
    <location>
        <begin position="1"/>
        <end position="171"/>
    </location>
</feature>
<evidence type="ECO:0000256" key="2">
    <source>
        <dbReference type="SAM" id="Phobius"/>
    </source>
</evidence>
<keyword evidence="1" id="KW-0175">Coiled coil</keyword>
<dbReference type="RefSeq" id="WP_012606071.1">
    <property type="nucleotide sequence ID" value="NC_011758.1"/>
</dbReference>
<dbReference type="PROSITE" id="PS50104">
    <property type="entry name" value="TIR"/>
    <property type="match status" value="1"/>
</dbReference>
<dbReference type="Gene3D" id="3.90.1580.10">
    <property type="entry name" value="paralog of FGE (formylglycine-generating enzyme)"/>
    <property type="match status" value="1"/>
</dbReference>
<reference evidence="4 5" key="2">
    <citation type="journal article" date="2012" name="J. Bacteriol.">
        <title>Complete genome sequences of six strains of the genus Methylobacterium.</title>
        <authorList>
            <person name="Marx C.J."/>
            <person name="Bringel F."/>
            <person name="Chistoserdova L."/>
            <person name="Moulin L."/>
            <person name="Farhan Ul Haque M."/>
            <person name="Fleischman D.E."/>
            <person name="Gruffaz C."/>
            <person name="Jourand P."/>
            <person name="Knief C."/>
            <person name="Lee M.C."/>
            <person name="Muller E.E."/>
            <person name="Nadalig T."/>
            <person name="Peyraud R."/>
            <person name="Roselli S."/>
            <person name="Russ L."/>
            <person name="Goodwin L.A."/>
            <person name="Ivanova N."/>
            <person name="Kyrpides N."/>
            <person name="Lajus A."/>
            <person name="Land M.L."/>
            <person name="Medigue C."/>
            <person name="Mikhailova N."/>
            <person name="Nolan M."/>
            <person name="Woyke T."/>
            <person name="Stolyar S."/>
            <person name="Vorholt J.A."/>
            <person name="Vuilleumier S."/>
        </authorList>
    </citation>
    <scope>NUCLEOTIDE SEQUENCE [LARGE SCALE GENOMIC DNA]</scope>
    <source>
        <strain evidence="5">CM4 / NCIMB 13688</strain>
        <plasmid evidence="4 5">pCMU01</plasmid>
    </source>
</reference>